<keyword evidence="2" id="KW-0805">Transcription regulation</keyword>
<keyword evidence="3" id="KW-0731">Sigma factor</keyword>
<dbReference type="KEGG" id="rhoz:GXP67_03885"/>
<dbReference type="Pfam" id="PF08281">
    <property type="entry name" value="Sigma70_r4_2"/>
    <property type="match status" value="1"/>
</dbReference>
<dbReference type="AlphaFoldDB" id="A0A6C0GD12"/>
<proteinExistence type="inferred from homology"/>
<dbReference type="InterPro" id="IPR013249">
    <property type="entry name" value="RNA_pol_sigma70_r4_t2"/>
</dbReference>
<dbReference type="RefSeq" id="WP_162441943.1">
    <property type="nucleotide sequence ID" value="NZ_CP048222.1"/>
</dbReference>
<sequence length="191" mass="22413">MAERNLSDIIQGCCKGRETDRKALYERFYGYAMSVCMAYANDREDAGEMLNDGFLKVFKNIKELKNQEVIVPWIRKIMVNTAIDYYRKNARRARQIQVETVAWQLEEPYLNDEALFAQFSAEDILQILQQMSAPYRMVFSLYVMEGFSHREIAQQLNIAESTSRSHLTEANRLLRQSLSKQTQDNYARTKR</sequence>
<dbReference type="GO" id="GO:0003677">
    <property type="term" value="F:DNA binding"/>
    <property type="evidence" value="ECO:0007669"/>
    <property type="project" value="InterPro"/>
</dbReference>
<dbReference type="EMBL" id="CP048222">
    <property type="protein sequence ID" value="QHT65866.1"/>
    <property type="molecule type" value="Genomic_DNA"/>
</dbReference>
<accession>A0A6C0GD12</accession>
<dbReference type="InterPro" id="IPR013324">
    <property type="entry name" value="RNA_pol_sigma_r3/r4-like"/>
</dbReference>
<dbReference type="InterPro" id="IPR014284">
    <property type="entry name" value="RNA_pol_sigma-70_dom"/>
</dbReference>
<dbReference type="GO" id="GO:0006352">
    <property type="term" value="P:DNA-templated transcription initiation"/>
    <property type="evidence" value="ECO:0007669"/>
    <property type="project" value="InterPro"/>
</dbReference>
<dbReference type="InterPro" id="IPR007627">
    <property type="entry name" value="RNA_pol_sigma70_r2"/>
</dbReference>
<keyword evidence="4" id="KW-0804">Transcription</keyword>
<evidence type="ECO:0000256" key="2">
    <source>
        <dbReference type="ARBA" id="ARBA00023015"/>
    </source>
</evidence>
<evidence type="ECO:0000256" key="1">
    <source>
        <dbReference type="ARBA" id="ARBA00010641"/>
    </source>
</evidence>
<dbReference type="GO" id="GO:0016987">
    <property type="term" value="F:sigma factor activity"/>
    <property type="evidence" value="ECO:0007669"/>
    <property type="project" value="UniProtKB-KW"/>
</dbReference>
<dbReference type="PANTHER" id="PTHR43133">
    <property type="entry name" value="RNA POLYMERASE ECF-TYPE SIGMA FACTO"/>
    <property type="match status" value="1"/>
</dbReference>
<evidence type="ECO:0000259" key="5">
    <source>
        <dbReference type="Pfam" id="PF04542"/>
    </source>
</evidence>
<evidence type="ECO:0000259" key="6">
    <source>
        <dbReference type="Pfam" id="PF08281"/>
    </source>
</evidence>
<feature type="domain" description="RNA polymerase sigma factor 70 region 4 type 2" evidence="6">
    <location>
        <begin position="122"/>
        <end position="170"/>
    </location>
</feature>
<dbReference type="Gene3D" id="1.10.1740.10">
    <property type="match status" value="1"/>
</dbReference>
<comment type="similarity">
    <text evidence="1">Belongs to the sigma-70 factor family. ECF subfamily.</text>
</comment>
<dbReference type="Pfam" id="PF04542">
    <property type="entry name" value="Sigma70_r2"/>
    <property type="match status" value="1"/>
</dbReference>
<dbReference type="NCBIfam" id="TIGR02937">
    <property type="entry name" value="sigma70-ECF"/>
    <property type="match status" value="1"/>
</dbReference>
<dbReference type="InterPro" id="IPR036388">
    <property type="entry name" value="WH-like_DNA-bd_sf"/>
</dbReference>
<dbReference type="SUPFAM" id="SSF88946">
    <property type="entry name" value="Sigma2 domain of RNA polymerase sigma factors"/>
    <property type="match status" value="1"/>
</dbReference>
<evidence type="ECO:0000256" key="4">
    <source>
        <dbReference type="ARBA" id="ARBA00023163"/>
    </source>
</evidence>
<evidence type="ECO:0000313" key="7">
    <source>
        <dbReference type="EMBL" id="QHT65866.1"/>
    </source>
</evidence>
<protein>
    <submittedName>
        <fullName evidence="7">Sigma-70 family RNA polymerase sigma factor</fullName>
    </submittedName>
</protein>
<evidence type="ECO:0000256" key="3">
    <source>
        <dbReference type="ARBA" id="ARBA00023082"/>
    </source>
</evidence>
<dbReference type="InterPro" id="IPR039425">
    <property type="entry name" value="RNA_pol_sigma-70-like"/>
</dbReference>
<organism evidence="7 8">
    <name type="scientific">Rhodocytophaga rosea</name>
    <dbReference type="NCBI Taxonomy" id="2704465"/>
    <lineage>
        <taxon>Bacteria</taxon>
        <taxon>Pseudomonadati</taxon>
        <taxon>Bacteroidota</taxon>
        <taxon>Cytophagia</taxon>
        <taxon>Cytophagales</taxon>
        <taxon>Rhodocytophagaceae</taxon>
        <taxon>Rhodocytophaga</taxon>
    </lineage>
</organism>
<feature type="domain" description="RNA polymerase sigma-70 region 2" evidence="5">
    <location>
        <begin position="24"/>
        <end position="92"/>
    </location>
</feature>
<dbReference type="Gene3D" id="1.10.10.10">
    <property type="entry name" value="Winged helix-like DNA-binding domain superfamily/Winged helix DNA-binding domain"/>
    <property type="match status" value="1"/>
</dbReference>
<keyword evidence="8" id="KW-1185">Reference proteome</keyword>
<dbReference type="PANTHER" id="PTHR43133:SF46">
    <property type="entry name" value="RNA POLYMERASE SIGMA-70 FACTOR ECF SUBFAMILY"/>
    <property type="match status" value="1"/>
</dbReference>
<name>A0A6C0GD12_9BACT</name>
<evidence type="ECO:0000313" key="8">
    <source>
        <dbReference type="Proteomes" id="UP000480178"/>
    </source>
</evidence>
<dbReference type="InterPro" id="IPR013325">
    <property type="entry name" value="RNA_pol_sigma_r2"/>
</dbReference>
<dbReference type="SUPFAM" id="SSF88659">
    <property type="entry name" value="Sigma3 and sigma4 domains of RNA polymerase sigma factors"/>
    <property type="match status" value="1"/>
</dbReference>
<reference evidence="7 8" key="1">
    <citation type="submission" date="2020-01" db="EMBL/GenBank/DDBJ databases">
        <authorList>
            <person name="Kim M.K."/>
        </authorList>
    </citation>
    <scope>NUCLEOTIDE SEQUENCE [LARGE SCALE GENOMIC DNA]</scope>
    <source>
        <strain evidence="7 8">172606-1</strain>
    </source>
</reference>
<dbReference type="Proteomes" id="UP000480178">
    <property type="component" value="Chromosome"/>
</dbReference>
<gene>
    <name evidence="7" type="ORF">GXP67_03885</name>
</gene>